<feature type="compositionally biased region" description="Basic and acidic residues" evidence="1">
    <location>
        <begin position="357"/>
        <end position="367"/>
    </location>
</feature>
<proteinExistence type="predicted"/>
<dbReference type="PROSITE" id="PS50011">
    <property type="entry name" value="PROTEIN_KINASE_DOM"/>
    <property type="match status" value="1"/>
</dbReference>
<name>A0A3A2ZE61_9EURO</name>
<feature type="domain" description="Protein kinase" evidence="2">
    <location>
        <begin position="374"/>
        <end position="631"/>
    </location>
</feature>
<dbReference type="SUPFAM" id="SSF56112">
    <property type="entry name" value="Protein kinase-like (PK-like)"/>
    <property type="match status" value="1"/>
</dbReference>
<dbReference type="OrthoDB" id="1668230at2759"/>
<feature type="compositionally biased region" description="Polar residues" evidence="1">
    <location>
        <begin position="318"/>
        <end position="331"/>
    </location>
</feature>
<organism evidence="3 4">
    <name type="scientific">Aspergillus sclerotialis</name>
    <dbReference type="NCBI Taxonomy" id="2070753"/>
    <lineage>
        <taxon>Eukaryota</taxon>
        <taxon>Fungi</taxon>
        <taxon>Dikarya</taxon>
        <taxon>Ascomycota</taxon>
        <taxon>Pezizomycotina</taxon>
        <taxon>Eurotiomycetes</taxon>
        <taxon>Eurotiomycetidae</taxon>
        <taxon>Eurotiales</taxon>
        <taxon>Aspergillaceae</taxon>
        <taxon>Aspergillus</taxon>
        <taxon>Aspergillus subgen. Polypaecilum</taxon>
    </lineage>
</organism>
<evidence type="ECO:0000256" key="1">
    <source>
        <dbReference type="SAM" id="MobiDB-lite"/>
    </source>
</evidence>
<dbReference type="InterPro" id="IPR011009">
    <property type="entry name" value="Kinase-like_dom_sf"/>
</dbReference>
<feature type="compositionally biased region" description="Acidic residues" evidence="1">
    <location>
        <begin position="305"/>
        <end position="314"/>
    </location>
</feature>
<dbReference type="SMART" id="SM00220">
    <property type="entry name" value="S_TKc"/>
    <property type="match status" value="1"/>
</dbReference>
<dbReference type="AlphaFoldDB" id="A0A3A2ZE61"/>
<reference evidence="4" key="1">
    <citation type="submission" date="2017-02" db="EMBL/GenBank/DDBJ databases">
        <authorList>
            <person name="Tafer H."/>
            <person name="Lopandic K."/>
        </authorList>
    </citation>
    <scope>NUCLEOTIDE SEQUENCE [LARGE SCALE GENOMIC DNA]</scope>
    <source>
        <strain evidence="4">CBS 366.77</strain>
    </source>
</reference>
<keyword evidence="4" id="KW-1185">Reference proteome</keyword>
<protein>
    <submittedName>
        <fullName evidence="3">STYKc</fullName>
    </submittedName>
</protein>
<dbReference type="PANTHER" id="PTHR44329:SF246">
    <property type="entry name" value="SERINE_THREONINE-PROTEIN KINASE TNNI3K"/>
    <property type="match status" value="1"/>
</dbReference>
<comment type="caution">
    <text evidence="3">The sequence shown here is derived from an EMBL/GenBank/DDBJ whole genome shotgun (WGS) entry which is preliminary data.</text>
</comment>
<dbReference type="EMBL" id="MVGC01000243">
    <property type="protein sequence ID" value="RJE21226.1"/>
    <property type="molecule type" value="Genomic_DNA"/>
</dbReference>
<dbReference type="GO" id="GO:0004674">
    <property type="term" value="F:protein serine/threonine kinase activity"/>
    <property type="evidence" value="ECO:0007669"/>
    <property type="project" value="TreeGrafter"/>
</dbReference>
<dbReference type="InterPro" id="IPR051681">
    <property type="entry name" value="Ser/Thr_Kinases-Pseudokinases"/>
</dbReference>
<dbReference type="GO" id="GO:0005524">
    <property type="term" value="F:ATP binding"/>
    <property type="evidence" value="ECO:0007669"/>
    <property type="project" value="InterPro"/>
</dbReference>
<accession>A0A3A2ZE61</accession>
<dbReference type="InterPro" id="IPR000719">
    <property type="entry name" value="Prot_kinase_dom"/>
</dbReference>
<gene>
    <name evidence="3" type="ORF">PHISCL_06439</name>
</gene>
<feature type="region of interest" description="Disordered" evidence="1">
    <location>
        <begin position="305"/>
        <end position="368"/>
    </location>
</feature>
<sequence>MKLRKNKSGLAVLGCYTYGLPVDLQWQLIDNSRSQGLEDNNNQFESLWDNLAHYLVICCHPRGVVSNLSGAFWELGITSNLVYAWLHPPCKQLPNIAGISGSVHIYHEALLRVCVTRRPKIGYLFPGATLTGIIPLVLHFVRSGLPVLDLDAAAWVDCEQSFIQNIGAQVFVSPNCMLRADVWRSSLPENILAPLLPHGGLSVRWNSKTYRCSYRLWKWKLADDSVLEDKGLRINKPVRLPTFFPSNKQTQFQSAPFSIEDSASENATRSIFQWVTVNGDGFPPSERGIYNHEWVNAEEDFSGDSIVDESEPEDNLGSRPSSHRNTQSTGTLVDEEHGDEGRSLPQDEANRNTATEESQHLIFREPSEPVTYEPPFEEVLSKGSTAFVSKVRPGVVLKSPRYSWWHSSTGATHDLVKDQEKLQCRGAHLQNLSFLGASQDPRGLLFAEVSGGDLQAYIDQHVGMTDLQLRLKWCYQVTEAVHYIHRKGVIHSDLRPESYLLHNESLDVLLCDFGGSTCGNIDGGHLPDSGFFDPRKPWVSTKATDIFSLGSIFYTIMTDHWPYRSPGPFASVEDQLAYADMVDELFSLRKFPSTDGLTGSFAIQGCWMDRYKEAEEILHDQKNQFDLPRLR</sequence>
<dbReference type="STRING" id="2070753.A0A3A2ZE61"/>
<evidence type="ECO:0000313" key="4">
    <source>
        <dbReference type="Proteomes" id="UP000266188"/>
    </source>
</evidence>
<evidence type="ECO:0000259" key="2">
    <source>
        <dbReference type="PROSITE" id="PS50011"/>
    </source>
</evidence>
<dbReference type="PANTHER" id="PTHR44329">
    <property type="entry name" value="SERINE/THREONINE-PROTEIN KINASE TNNI3K-RELATED"/>
    <property type="match status" value="1"/>
</dbReference>
<dbReference type="Pfam" id="PF00069">
    <property type="entry name" value="Pkinase"/>
    <property type="match status" value="1"/>
</dbReference>
<dbReference type="Proteomes" id="UP000266188">
    <property type="component" value="Unassembled WGS sequence"/>
</dbReference>
<dbReference type="Gene3D" id="1.10.510.10">
    <property type="entry name" value="Transferase(Phosphotransferase) domain 1"/>
    <property type="match status" value="1"/>
</dbReference>
<evidence type="ECO:0000313" key="3">
    <source>
        <dbReference type="EMBL" id="RJE21226.1"/>
    </source>
</evidence>